<dbReference type="EMBL" id="JBEAFC010000014">
    <property type="protein sequence ID" value="KAL1532952.1"/>
    <property type="molecule type" value="Genomic_DNA"/>
</dbReference>
<evidence type="ECO:0000313" key="2">
    <source>
        <dbReference type="Proteomes" id="UP001567538"/>
    </source>
</evidence>
<comment type="caution">
    <text evidence="1">The sequence shown here is derived from an EMBL/GenBank/DDBJ whole genome shotgun (WGS) entry which is preliminary data.</text>
</comment>
<keyword evidence="2" id="KW-1185">Reference proteome</keyword>
<accession>A0ABD1FMP7</accession>
<evidence type="ECO:0000313" key="1">
    <source>
        <dbReference type="EMBL" id="KAL1532952.1"/>
    </source>
</evidence>
<sequence>MINPPWVVNDCGLAIKRDSGLNSQSLNCLTDYEFSRPDTTLADCVWAEIFKKNHFGGAYYHRDEPEFYRLATIFGLAGVKKKTRTQ</sequence>
<protein>
    <submittedName>
        <fullName evidence="1">Uncharacterized protein</fullName>
    </submittedName>
</protein>
<gene>
    <name evidence="1" type="ORF">AAHA92_32903</name>
</gene>
<name>A0ABD1FMP7_SALDI</name>
<dbReference type="AlphaFoldDB" id="A0ABD1FMP7"/>
<organism evidence="1 2">
    <name type="scientific">Salvia divinorum</name>
    <name type="common">Maria pastora</name>
    <name type="synonym">Diviner's sage</name>
    <dbReference type="NCBI Taxonomy" id="28513"/>
    <lineage>
        <taxon>Eukaryota</taxon>
        <taxon>Viridiplantae</taxon>
        <taxon>Streptophyta</taxon>
        <taxon>Embryophyta</taxon>
        <taxon>Tracheophyta</taxon>
        <taxon>Spermatophyta</taxon>
        <taxon>Magnoliopsida</taxon>
        <taxon>eudicotyledons</taxon>
        <taxon>Gunneridae</taxon>
        <taxon>Pentapetalae</taxon>
        <taxon>asterids</taxon>
        <taxon>lamiids</taxon>
        <taxon>Lamiales</taxon>
        <taxon>Lamiaceae</taxon>
        <taxon>Nepetoideae</taxon>
        <taxon>Mentheae</taxon>
        <taxon>Salviinae</taxon>
        <taxon>Salvia</taxon>
        <taxon>Salvia subgen. Calosphace</taxon>
    </lineage>
</organism>
<proteinExistence type="predicted"/>
<dbReference type="Proteomes" id="UP001567538">
    <property type="component" value="Unassembled WGS sequence"/>
</dbReference>
<reference evidence="1 2" key="1">
    <citation type="submission" date="2024-06" db="EMBL/GenBank/DDBJ databases">
        <title>A chromosome level genome sequence of Diviner's sage (Salvia divinorum).</title>
        <authorList>
            <person name="Ford S.A."/>
            <person name="Ro D.-K."/>
            <person name="Ness R.W."/>
            <person name="Phillips M.A."/>
        </authorList>
    </citation>
    <scope>NUCLEOTIDE SEQUENCE [LARGE SCALE GENOMIC DNA]</scope>
    <source>
        <strain evidence="1">SAF-2024a</strain>
        <tissue evidence="1">Leaf</tissue>
    </source>
</reference>